<dbReference type="PANTHER" id="PTHR37422:SF17">
    <property type="entry name" value="O-ANTIGEN LIGASE"/>
    <property type="match status" value="1"/>
</dbReference>
<evidence type="ECO:0000313" key="8">
    <source>
        <dbReference type="Proteomes" id="UP000242765"/>
    </source>
</evidence>
<feature type="transmembrane region" description="Helical" evidence="5">
    <location>
        <begin position="388"/>
        <end position="411"/>
    </location>
</feature>
<feature type="transmembrane region" description="Helical" evidence="5">
    <location>
        <begin position="332"/>
        <end position="354"/>
    </location>
</feature>
<evidence type="ECO:0000256" key="3">
    <source>
        <dbReference type="ARBA" id="ARBA00022989"/>
    </source>
</evidence>
<keyword evidence="8" id="KW-1185">Reference proteome</keyword>
<feature type="transmembrane region" description="Helical" evidence="5">
    <location>
        <begin position="99"/>
        <end position="117"/>
    </location>
</feature>
<sequence length="426" mass="49086">MISLQNSVLKPFILFGLIIFYFNFFINLITDDRSSWSLAYIPLALFILYLIKNRRLYISPLVFVIAISSVLAITLNEYIFHDHQTSLDSDFNQQADQFIHQFLYVIPLIFLGTLFKFSNFTSSTFKKIIFASIVFSLIFNTYLNFRFDFERGLLIPQFKSIILYDYCIIALSLIGLVLSFKLKSKSAFLFITICLINISMITLHGSRGAWLGIPIAFLMIVAYFYKTHFKHTIFMLLASGILTLGMIFMPNSPILERVDHLKSDASLMEKNNYNSSIGTRFALWAFALDQFKQSPYVGQGFINFRNNICQPHAKNKIPNCQPHAHNIIFQELAAHGILGLINILILASFSLYFFIKNMIKNSNQHTQLLAFSGLISTIYLIICSMSDYVFYFSFPTMFLFLIILTLMNIIYIENLNKDDNNAIQLT</sequence>
<dbReference type="STRING" id="1977882.B9T28_01565"/>
<dbReference type="InterPro" id="IPR007016">
    <property type="entry name" value="O-antigen_ligase-rel_domated"/>
</dbReference>
<dbReference type="EMBL" id="NEGB01000001">
    <property type="protein sequence ID" value="OTG67345.1"/>
    <property type="molecule type" value="Genomic_DNA"/>
</dbReference>
<organism evidence="7 8">
    <name type="scientific">Acinetobacter silvestris</name>
    <dbReference type="NCBI Taxonomy" id="1977882"/>
    <lineage>
        <taxon>Bacteria</taxon>
        <taxon>Pseudomonadati</taxon>
        <taxon>Pseudomonadota</taxon>
        <taxon>Gammaproteobacteria</taxon>
        <taxon>Moraxellales</taxon>
        <taxon>Moraxellaceae</taxon>
        <taxon>Acinetobacter</taxon>
    </lineage>
</organism>
<feature type="transmembrane region" description="Helical" evidence="5">
    <location>
        <begin position="58"/>
        <end position="79"/>
    </location>
</feature>
<feature type="domain" description="O-antigen ligase-related" evidence="6">
    <location>
        <begin position="194"/>
        <end position="343"/>
    </location>
</feature>
<dbReference type="PANTHER" id="PTHR37422">
    <property type="entry name" value="TEICHURONIC ACID BIOSYNTHESIS PROTEIN TUAE"/>
    <property type="match status" value="1"/>
</dbReference>
<accession>A0A1Y3CQB0</accession>
<dbReference type="Pfam" id="PF04932">
    <property type="entry name" value="Wzy_C"/>
    <property type="match status" value="1"/>
</dbReference>
<comment type="subcellular location">
    <subcellularLocation>
        <location evidence="1">Membrane</location>
        <topology evidence="1">Multi-pass membrane protein</topology>
    </subcellularLocation>
</comment>
<dbReference type="InterPro" id="IPR051533">
    <property type="entry name" value="WaaL-like"/>
</dbReference>
<dbReference type="RefSeq" id="WP_086202203.1">
    <property type="nucleotide sequence ID" value="NZ_NEGB01000001.1"/>
</dbReference>
<feature type="transmembrane region" description="Helical" evidence="5">
    <location>
        <begin position="209"/>
        <end position="225"/>
    </location>
</feature>
<feature type="transmembrane region" description="Helical" evidence="5">
    <location>
        <begin position="35"/>
        <end position="51"/>
    </location>
</feature>
<keyword evidence="2 5" id="KW-0812">Transmembrane</keyword>
<feature type="transmembrane region" description="Helical" evidence="5">
    <location>
        <begin position="12"/>
        <end position="29"/>
    </location>
</feature>
<evidence type="ECO:0000256" key="1">
    <source>
        <dbReference type="ARBA" id="ARBA00004141"/>
    </source>
</evidence>
<evidence type="ECO:0000259" key="6">
    <source>
        <dbReference type="Pfam" id="PF04932"/>
    </source>
</evidence>
<evidence type="ECO:0000256" key="2">
    <source>
        <dbReference type="ARBA" id="ARBA00022692"/>
    </source>
</evidence>
<keyword evidence="3 5" id="KW-1133">Transmembrane helix</keyword>
<feature type="transmembrane region" description="Helical" evidence="5">
    <location>
        <begin position="187"/>
        <end position="203"/>
    </location>
</feature>
<feature type="transmembrane region" description="Helical" evidence="5">
    <location>
        <begin position="232"/>
        <end position="249"/>
    </location>
</feature>
<evidence type="ECO:0000256" key="4">
    <source>
        <dbReference type="ARBA" id="ARBA00023136"/>
    </source>
</evidence>
<gene>
    <name evidence="7" type="ORF">B9T28_01565</name>
</gene>
<feature type="transmembrane region" description="Helical" evidence="5">
    <location>
        <begin position="366"/>
        <end position="382"/>
    </location>
</feature>
<feature type="transmembrane region" description="Helical" evidence="5">
    <location>
        <begin position="129"/>
        <end position="149"/>
    </location>
</feature>
<dbReference type="OrthoDB" id="8576060at2"/>
<feature type="transmembrane region" description="Helical" evidence="5">
    <location>
        <begin position="161"/>
        <end position="180"/>
    </location>
</feature>
<dbReference type="Proteomes" id="UP000242765">
    <property type="component" value="Unassembled WGS sequence"/>
</dbReference>
<keyword evidence="4 5" id="KW-0472">Membrane</keyword>
<proteinExistence type="predicted"/>
<reference evidence="7 8" key="1">
    <citation type="submission" date="2017-04" db="EMBL/GenBank/DDBJ databases">
        <title>High diversity of culturable Acinetobacter species in natural soil and water ecosystems.</title>
        <authorList>
            <person name="Nemec A."/>
            <person name="Radolfova-Krizova L."/>
        </authorList>
    </citation>
    <scope>NUCLEOTIDE SEQUENCE [LARGE SCALE GENOMIC DNA]</scope>
    <source>
        <strain evidence="7 8">ANC 4999</strain>
    </source>
</reference>
<comment type="caution">
    <text evidence="7">The sequence shown here is derived from an EMBL/GenBank/DDBJ whole genome shotgun (WGS) entry which is preliminary data.</text>
</comment>
<evidence type="ECO:0000256" key="5">
    <source>
        <dbReference type="SAM" id="Phobius"/>
    </source>
</evidence>
<protein>
    <recommendedName>
        <fullName evidence="6">O-antigen ligase-related domain-containing protein</fullName>
    </recommendedName>
</protein>
<dbReference type="GO" id="GO:0016020">
    <property type="term" value="C:membrane"/>
    <property type="evidence" value="ECO:0007669"/>
    <property type="project" value="UniProtKB-SubCell"/>
</dbReference>
<evidence type="ECO:0000313" key="7">
    <source>
        <dbReference type="EMBL" id="OTG67345.1"/>
    </source>
</evidence>
<dbReference type="AlphaFoldDB" id="A0A1Y3CQB0"/>
<name>A0A1Y3CQB0_9GAMM</name>